<protein>
    <submittedName>
        <fullName evidence="2">Uncharacterized protein</fullName>
    </submittedName>
</protein>
<proteinExistence type="predicted"/>
<accession>A0A9P1H6S0</accession>
<sequence length="104" mass="10562">MSDRAQSPSGSDAGSDSQGSSSWVVKTFSRVPSPGAVGSRAGAGAELHQSQPGPAVHYYGGLDGEAESFVSDEDEDSMVKGRGGPKTKGDKSRSDDEGAAKSDN</sequence>
<reference evidence="2" key="1">
    <citation type="submission" date="2022-11" db="EMBL/GenBank/DDBJ databases">
        <authorList>
            <person name="Scott C."/>
            <person name="Bruce N."/>
        </authorList>
    </citation>
    <scope>NUCLEOTIDE SEQUENCE</scope>
</reference>
<dbReference type="EMBL" id="CALLCH030000015">
    <property type="protein sequence ID" value="CAI4217053.1"/>
    <property type="molecule type" value="Genomic_DNA"/>
</dbReference>
<evidence type="ECO:0000313" key="3">
    <source>
        <dbReference type="Proteomes" id="UP000838763"/>
    </source>
</evidence>
<feature type="compositionally biased region" description="Acidic residues" evidence="1">
    <location>
        <begin position="64"/>
        <end position="76"/>
    </location>
</feature>
<feature type="compositionally biased region" description="Low complexity" evidence="1">
    <location>
        <begin position="1"/>
        <end position="22"/>
    </location>
</feature>
<evidence type="ECO:0000313" key="2">
    <source>
        <dbReference type="EMBL" id="CAI4217053.1"/>
    </source>
</evidence>
<evidence type="ECO:0000256" key="1">
    <source>
        <dbReference type="SAM" id="MobiDB-lite"/>
    </source>
</evidence>
<comment type="caution">
    <text evidence="2">The sequence shown here is derived from an EMBL/GenBank/DDBJ whole genome shotgun (WGS) entry which is preliminary data.</text>
</comment>
<name>A0A9P1H6S0_9PEZI</name>
<feature type="compositionally biased region" description="Basic and acidic residues" evidence="1">
    <location>
        <begin position="87"/>
        <end position="104"/>
    </location>
</feature>
<keyword evidence="3" id="KW-1185">Reference proteome</keyword>
<gene>
    <name evidence="2" type="ORF">PPNO1_LOCUS6696</name>
</gene>
<dbReference type="Proteomes" id="UP000838763">
    <property type="component" value="Unassembled WGS sequence"/>
</dbReference>
<feature type="region of interest" description="Disordered" evidence="1">
    <location>
        <begin position="1"/>
        <end position="104"/>
    </location>
</feature>
<organism evidence="2 3">
    <name type="scientific">Parascedosporium putredinis</name>
    <dbReference type="NCBI Taxonomy" id="1442378"/>
    <lineage>
        <taxon>Eukaryota</taxon>
        <taxon>Fungi</taxon>
        <taxon>Dikarya</taxon>
        <taxon>Ascomycota</taxon>
        <taxon>Pezizomycotina</taxon>
        <taxon>Sordariomycetes</taxon>
        <taxon>Hypocreomycetidae</taxon>
        <taxon>Microascales</taxon>
        <taxon>Microascaceae</taxon>
        <taxon>Parascedosporium</taxon>
    </lineage>
</organism>
<dbReference type="AlphaFoldDB" id="A0A9P1H6S0"/>